<sequence>MNFNNIILLAGRPGSGKTEMLIAYANLYPKTTLFISNESTQETLINRGLSKEITYHNNFENVDLSTYKILCIDYLELFDKELIQKVITNALEQKLRIIVATQMKKNGEINNIFGQI</sequence>
<evidence type="ECO:0000313" key="2">
    <source>
        <dbReference type="Proteomes" id="UP000002222"/>
    </source>
</evidence>
<dbReference type="SUPFAM" id="SSF52540">
    <property type="entry name" value="P-loop containing nucleoside triphosphate hydrolases"/>
    <property type="match status" value="1"/>
</dbReference>
<dbReference type="EMBL" id="CP001816">
    <property type="protein sequence ID" value="ACZ11944.1"/>
    <property type="molecule type" value="Genomic_DNA"/>
</dbReference>
<dbReference type="Gene3D" id="3.40.50.300">
    <property type="entry name" value="P-loop containing nucleotide triphosphate hydrolases"/>
    <property type="match status" value="1"/>
</dbReference>
<protein>
    <submittedName>
        <fullName evidence="1">Uncharacterized protein</fullName>
    </submittedName>
</protein>
<dbReference type="OrthoDB" id="9810761at2"/>
<dbReference type="InterPro" id="IPR027417">
    <property type="entry name" value="P-loop_NTPase"/>
</dbReference>
<accession>D1B1H4</accession>
<gene>
    <name evidence="1" type="ordered locus">Sdel_0914</name>
</gene>
<reference evidence="2" key="1">
    <citation type="submission" date="2009-11" db="EMBL/GenBank/DDBJ databases">
        <title>The complete genome of Sulfurospirillum deleyianum DSM 6946.</title>
        <authorList>
            <consortium name="US DOE Joint Genome Institute (JGI-PGF)"/>
            <person name="Lucas S."/>
            <person name="Copeland A."/>
            <person name="Lapidus A."/>
            <person name="Glavina del Rio T."/>
            <person name="Dalin E."/>
            <person name="Tice H."/>
            <person name="Bruce D."/>
            <person name="Goodwin L."/>
            <person name="Pitluck S."/>
            <person name="Kyrpides N."/>
            <person name="Mavromatis K."/>
            <person name="Ivanova N."/>
            <person name="Ovchinnikova G."/>
            <person name="Munk A.C."/>
            <person name="Lu M."/>
            <person name="Brettin T."/>
            <person name="Detter J.C."/>
            <person name="Han C."/>
            <person name="Tapia R."/>
            <person name="Larimer F."/>
            <person name="Land M."/>
            <person name="Hauser L."/>
            <person name="Markowitz V."/>
            <person name="Cheng J.F."/>
            <person name="Hugenholtz P."/>
            <person name="Woyke T."/>
            <person name="Wu D."/>
            <person name="Aumann P."/>
            <person name="Schneider S."/>
            <person name="Lang E."/>
            <person name="Spring S."/>
            <person name="Klenk H.P."/>
            <person name="Eisen J.A."/>
        </authorList>
    </citation>
    <scope>NUCLEOTIDE SEQUENCE [LARGE SCALE GENOMIC DNA]</scope>
    <source>
        <strain evidence="2">ATCC 51133 / DSM 6946 / 5175</strain>
    </source>
</reference>
<organism evidence="1 2">
    <name type="scientific">Sulfurospirillum deleyianum (strain ATCC 51133 / DSM 6946 / 5175)</name>
    <dbReference type="NCBI Taxonomy" id="525898"/>
    <lineage>
        <taxon>Bacteria</taxon>
        <taxon>Pseudomonadati</taxon>
        <taxon>Campylobacterota</taxon>
        <taxon>Epsilonproteobacteria</taxon>
        <taxon>Campylobacterales</taxon>
        <taxon>Sulfurospirillaceae</taxon>
        <taxon>Sulfurospirillum</taxon>
    </lineage>
</organism>
<reference evidence="1 2" key="2">
    <citation type="journal article" date="2010" name="Stand. Genomic Sci.">
        <title>Complete genome sequence of Sulfurospirillum deleyianum type strain (5175).</title>
        <authorList>
            <person name="Sikorski J."/>
            <person name="Lapidus A."/>
            <person name="Copeland A."/>
            <person name="Glavina Del Rio T."/>
            <person name="Nolan M."/>
            <person name="Lucas S."/>
            <person name="Chen F."/>
            <person name="Tice H."/>
            <person name="Cheng J.F."/>
            <person name="Saunders E."/>
            <person name="Bruce D."/>
            <person name="Goodwin L."/>
            <person name="Pitluck S."/>
            <person name="Ovchinnikova G."/>
            <person name="Pati A."/>
            <person name="Ivanova N."/>
            <person name="Mavromatis K."/>
            <person name="Chen A."/>
            <person name="Palaniappan K."/>
            <person name="Chain P."/>
            <person name="Land M."/>
            <person name="Hauser L."/>
            <person name="Chang Y.J."/>
            <person name="Jeffries C.D."/>
            <person name="Brettin T."/>
            <person name="Detter J.C."/>
            <person name="Han C."/>
            <person name="Rohde M."/>
            <person name="Lang E."/>
            <person name="Spring S."/>
            <person name="Goker M."/>
            <person name="Bristow J."/>
            <person name="Eisen J.A."/>
            <person name="Markowitz V."/>
            <person name="Hugenholtz P."/>
            <person name="Kyrpides N.C."/>
            <person name="Klenk H.P."/>
        </authorList>
    </citation>
    <scope>NUCLEOTIDE SEQUENCE [LARGE SCALE GENOMIC DNA]</scope>
    <source>
        <strain evidence="2">ATCC 51133 / DSM 6946 / 5175</strain>
    </source>
</reference>
<dbReference type="AlphaFoldDB" id="D1B1H4"/>
<proteinExistence type="predicted"/>
<dbReference type="HOGENOM" id="CLU_2095617_0_0_7"/>
<dbReference type="RefSeq" id="WP_012856708.1">
    <property type="nucleotide sequence ID" value="NC_013512.1"/>
</dbReference>
<evidence type="ECO:0000313" key="1">
    <source>
        <dbReference type="EMBL" id="ACZ11944.1"/>
    </source>
</evidence>
<dbReference type="Proteomes" id="UP000002222">
    <property type="component" value="Chromosome"/>
</dbReference>
<keyword evidence="2" id="KW-1185">Reference proteome</keyword>
<dbReference type="KEGG" id="sdl:Sdel_0914"/>
<name>D1B1H4_SULD5</name>